<dbReference type="GO" id="GO:0009306">
    <property type="term" value="P:protein secretion"/>
    <property type="evidence" value="ECO:0007669"/>
    <property type="project" value="InterPro"/>
</dbReference>
<evidence type="ECO:0000256" key="1">
    <source>
        <dbReference type="ARBA" id="ARBA00004167"/>
    </source>
</evidence>
<dbReference type="GO" id="GO:0005886">
    <property type="term" value="C:plasma membrane"/>
    <property type="evidence" value="ECO:0007669"/>
    <property type="project" value="InterPro"/>
</dbReference>
<dbReference type="GO" id="GO:0090313">
    <property type="term" value="P:regulation of protein targeting to membrane"/>
    <property type="evidence" value="ECO:0007669"/>
    <property type="project" value="TreeGrafter"/>
</dbReference>
<accession>A0A1L3J397</accession>
<evidence type="ECO:0000256" key="5">
    <source>
        <dbReference type="SAM" id="Phobius"/>
    </source>
</evidence>
<organism evidence="7 8">
    <name type="scientific">Christiangramia salexigens</name>
    <dbReference type="NCBI Taxonomy" id="1913577"/>
    <lineage>
        <taxon>Bacteria</taxon>
        <taxon>Pseudomonadati</taxon>
        <taxon>Bacteroidota</taxon>
        <taxon>Flavobacteriia</taxon>
        <taxon>Flavobacteriales</taxon>
        <taxon>Flavobacteriaceae</taxon>
        <taxon>Christiangramia</taxon>
    </lineage>
</organism>
<dbReference type="PANTHER" id="PTHR30441">
    <property type="entry name" value="DUF748 DOMAIN-CONTAINING PROTEIN"/>
    <property type="match status" value="1"/>
</dbReference>
<dbReference type="Pfam" id="PF04357">
    <property type="entry name" value="TamB"/>
    <property type="match status" value="1"/>
</dbReference>
<sequence length="1668" mass="186486">MTNQKTRLIKWLKILAKIVLGILVFLLLIILFIRSPWGQNIIKNKVISSIENKTGGNIDLERLFIEFNGDIHIDQLYIEDPKGDTLVYSERISANIGIMPLIKGNGFQLKDLDWKNVKANIYRKDSIQGFNYEFLLNAYVTKSEGTVPADTTASPMKIELGDIDLSDFNINYKDEITGIDTQVKFDQFNAEFSEIDIDKMLFKLGEINLSNARIIYDQTKAFPIDSSSTPAEPVFIVEELNINQVALSYNSKPDSLNSDINIKELQLINAGINMKQKELTGERISLSNSLIAVQVEEAKQSSPKKENTAASDFQWPNWVLDISEINFDNNALEYVVNNSQVQRGQFNPNAIKLDSLDLLAKNLLYREKNAKLKIEKFQFNEVSGLNLNKFNIELFVSDDQMQFNNINAIVNSSILVGNVFIDYKNLNSFILDPGTATVDIDLENLKLDGQELYRFQPDLRNNQYISSLEKSPVNGRLKANGTLNKLNISSANITWNQTTINGSGVLFNLDKPEEIGFNFPSLRLDSRRNDLINFVDEETLGLNLPEKVSLKGGFSGDLTNIKTNAILLTSDGDLSVTGNFSYDDDILFDARIKGDSIALGRLLKNEALGNLNLKAKISGSGNSVESLDLNLDSEISSFTYKNYEFRKIDLAADLKNGKGPVNLNYKDPNLDIEAQTSVVLDSLSPRLDFKVMLNGADLGELNLARRNIKTGFTLEGWFQGNSENYEASANITKGVAVFNNETYLLGDLQANAFVKPDSTSVKIDNRIINMELKSNASPNLISTAVNEHFKRYITENYKEDSIKNPVNLSLNAKISESPILTEVFLLNLKKFDTIDLNIDFREKERTLNADISIPHINYYSSVIDSLKLDVRSDATDLNFRFGFNELNAGPLAIKKTILDGKLINEKLNLEFTSIYKDKPIVHINSNLNFKGDTLKFHVEPKELILNGNPWSISSSNQVRAATEYLQFDDFKLFRNGQEMLIENDTPGIEKEHLSLSFKNFSLAALLNYLNPEEQLAQGNLNGNLIYEEPFGKTGLLADLEIDRFAMLGVDLNMLSLNANSSGFNNYDFEMFVKGGEVDLDLTGSYVASEESAILDMNLNLNEVKMTAIEGFSRGAIKNGSGSLSGNIDLNGTVAEPKYTGEIKFNEANFNVAAINTAFTLPDETIAIDEKSVKFDQFRIEDTRDNSIIVNGDINITNLLNPKFDLDVQAKNFQLLNSTEEDNDLFFGTAVVDVDAQVSGDLNLPVVNMDLRVNESTDFTYVIPKTELQIKEREGVVIFVNKENPDDILTQTEEESYVVSGYDIRSRLTVSKGAEFNVIINQETGDKFQVQGEGDLIFNMYPNGRLALTGVYEINVGFYEMSLYNLVKRRFRIAQGSRVSWAGDPFEAQLDVRAIYDVETSASSLMAAQLSGTDPSVTGRYRQELPFLVYLNVEGDLMEPKISFNLDMPEDEQGAIGGQVYGRIQQLNNQEDELNKQVFSLLVLNRFYPESGSDGSSGGTLAVARDNLNDALSDQLNMLSSRILGESGLKLNFEVDSYTDYQGDSPQDRTQLDISAQKAFMEDRLVVEVGSEVDIQGGGQPGQEAAPIIGNLSIAYLLDENGTWRIKGFRKNQYENVIDGQLIVSGISLIFTKEFNKFKNLFEKAVLQDLNKKAKQKSSEASKTDENEN</sequence>
<dbReference type="OrthoDB" id="9811276at2"/>
<feature type="domain" description="Translocation and assembly module TamB C-terminal" evidence="6">
    <location>
        <begin position="1178"/>
        <end position="1634"/>
    </location>
</feature>
<keyword evidence="4 5" id="KW-0472">Membrane</keyword>
<keyword evidence="3 5" id="KW-1133">Transmembrane helix</keyword>
<dbReference type="EMBL" id="CP018153">
    <property type="protein sequence ID" value="APG59580.1"/>
    <property type="molecule type" value="Genomic_DNA"/>
</dbReference>
<dbReference type="Proteomes" id="UP000182510">
    <property type="component" value="Chromosome"/>
</dbReference>
<dbReference type="RefSeq" id="WP_072552234.1">
    <property type="nucleotide sequence ID" value="NZ_CP018153.1"/>
</dbReference>
<dbReference type="STRING" id="1913577.LPB144_03775"/>
<dbReference type="InterPro" id="IPR052894">
    <property type="entry name" value="AsmA-related"/>
</dbReference>
<evidence type="ECO:0000256" key="2">
    <source>
        <dbReference type="ARBA" id="ARBA00022692"/>
    </source>
</evidence>
<comment type="subcellular location">
    <subcellularLocation>
        <location evidence="1">Membrane</location>
        <topology evidence="1">Single-pass membrane protein</topology>
    </subcellularLocation>
</comment>
<evidence type="ECO:0000259" key="6">
    <source>
        <dbReference type="Pfam" id="PF04357"/>
    </source>
</evidence>
<evidence type="ECO:0000256" key="3">
    <source>
        <dbReference type="ARBA" id="ARBA00022989"/>
    </source>
</evidence>
<proteinExistence type="predicted"/>
<keyword evidence="2 5" id="KW-0812">Transmembrane</keyword>
<evidence type="ECO:0000313" key="8">
    <source>
        <dbReference type="Proteomes" id="UP000182510"/>
    </source>
</evidence>
<name>A0A1L3J397_9FLAO</name>
<keyword evidence="8" id="KW-1185">Reference proteome</keyword>
<dbReference type="PANTHER" id="PTHR30441:SF8">
    <property type="entry name" value="DUF748 DOMAIN-CONTAINING PROTEIN"/>
    <property type="match status" value="1"/>
</dbReference>
<evidence type="ECO:0000256" key="4">
    <source>
        <dbReference type="ARBA" id="ARBA00023136"/>
    </source>
</evidence>
<protein>
    <recommendedName>
        <fullName evidence="6">Translocation and assembly module TamB C-terminal domain-containing protein</fullName>
    </recommendedName>
</protein>
<dbReference type="InterPro" id="IPR007452">
    <property type="entry name" value="TamB_C"/>
</dbReference>
<dbReference type="KEGG" id="grl:LPB144_03775"/>
<evidence type="ECO:0000313" key="7">
    <source>
        <dbReference type="EMBL" id="APG59580.1"/>
    </source>
</evidence>
<gene>
    <name evidence="7" type="ORF">LPB144_03775</name>
</gene>
<reference evidence="7 8" key="1">
    <citation type="submission" date="2016-11" db="EMBL/GenBank/DDBJ databases">
        <title>Gramella sp. LPB0144 isolated from marine environment.</title>
        <authorList>
            <person name="Kim E."/>
            <person name="Yi H."/>
        </authorList>
    </citation>
    <scope>NUCLEOTIDE SEQUENCE [LARGE SCALE GENOMIC DNA]</scope>
    <source>
        <strain evidence="7 8">LPB0144</strain>
    </source>
</reference>
<feature type="transmembrane region" description="Helical" evidence="5">
    <location>
        <begin position="12"/>
        <end position="33"/>
    </location>
</feature>